<dbReference type="AlphaFoldDB" id="A0A2K8NTR8"/>
<sequence>MQKLLITLTTIFFSNSTIASIIPPTASQTKILAQTAQPQEEKKEVFLDVPSVLQNGADYCVAASLVSIFKFWGWIENKSQEEIFHEARLVSQTPASESGIRVNNNTAIYMNDFIHQTTNQEATYGFSGIDITFGISLDDIEIFSTYVWNSLSINIPLIVGMFPSPGLGHALVLCGYEESLDNHWYDEYGMMDPADGQIYWIMAQDLHQSFKHGFTLIGHDKMPSIKDALQIEITPFDKELRDLPGNNIPAFAGEVQLNITKHTGISNFSYFNVAFDILSLPDFKSEIKKVNDDPDLMSSFGLNTAIFPNTDIDQWGSQNTIFHSFGETIGCETIKTWTSIQLLISRIQNNELMLYLRFYGGWQVTRDSNFTPTAVNYELTGRQKISSGPTIILRRNLQPHKVTC</sequence>
<dbReference type="Proteomes" id="UP000232222">
    <property type="component" value="Chromosome"/>
</dbReference>
<gene>
    <name evidence="1" type="ORF">EFREU_v1c01240</name>
</gene>
<evidence type="ECO:0000313" key="1">
    <source>
        <dbReference type="EMBL" id="ATZ16151.1"/>
    </source>
</evidence>
<protein>
    <submittedName>
        <fullName evidence="1">Uncharacterized protein</fullName>
    </submittedName>
</protein>
<proteinExistence type="predicted"/>
<reference evidence="1 2" key="1">
    <citation type="submission" date="2017-11" db="EMBL/GenBank/DDBJ databases">
        <title>Genome sequence of Entomoplasma freundtii BARC 318 (ATCC 51999).</title>
        <authorList>
            <person name="Lo W.-S."/>
            <person name="Gasparich G.E."/>
            <person name="Kuo C.-H."/>
        </authorList>
    </citation>
    <scope>NUCLEOTIDE SEQUENCE [LARGE SCALE GENOMIC DNA]</scope>
    <source>
        <strain evidence="1 2">BARC 318</strain>
    </source>
</reference>
<name>A0A2K8NTR8_9MOLU</name>
<dbReference type="EMBL" id="CP024962">
    <property type="protein sequence ID" value="ATZ16151.1"/>
    <property type="molecule type" value="Genomic_DNA"/>
</dbReference>
<accession>A0A2K8NTR8</accession>
<dbReference type="RefSeq" id="WP_100609111.1">
    <property type="nucleotide sequence ID" value="NZ_CP024962.1"/>
</dbReference>
<organism evidence="1 2">
    <name type="scientific">Entomoplasma freundtii</name>
    <dbReference type="NCBI Taxonomy" id="74700"/>
    <lineage>
        <taxon>Bacteria</taxon>
        <taxon>Bacillati</taxon>
        <taxon>Mycoplasmatota</taxon>
        <taxon>Mollicutes</taxon>
        <taxon>Entomoplasmatales</taxon>
        <taxon>Entomoplasmataceae</taxon>
        <taxon>Entomoplasma</taxon>
    </lineage>
</organism>
<dbReference type="KEGG" id="efr:EFREU_v1c01240"/>
<evidence type="ECO:0000313" key="2">
    <source>
        <dbReference type="Proteomes" id="UP000232222"/>
    </source>
</evidence>
<keyword evidence="2" id="KW-1185">Reference proteome</keyword>